<dbReference type="EMBL" id="JBHSBN010000022">
    <property type="protein sequence ID" value="MFC4109215.1"/>
    <property type="molecule type" value="Genomic_DNA"/>
</dbReference>
<gene>
    <name evidence="1" type="ORF">ACFOX0_25200</name>
</gene>
<name>A0ABV8KSV7_9ACTN</name>
<proteinExistence type="predicted"/>
<evidence type="ECO:0008006" key="3">
    <source>
        <dbReference type="Google" id="ProtNLM"/>
    </source>
</evidence>
<accession>A0ABV8KSV7</accession>
<dbReference type="Gene3D" id="3.40.50.1010">
    <property type="entry name" value="5'-nuclease"/>
    <property type="match status" value="1"/>
</dbReference>
<evidence type="ECO:0000313" key="2">
    <source>
        <dbReference type="Proteomes" id="UP001595868"/>
    </source>
</evidence>
<reference evidence="2" key="1">
    <citation type="journal article" date="2019" name="Int. J. Syst. Evol. Microbiol.">
        <title>The Global Catalogue of Microorganisms (GCM) 10K type strain sequencing project: providing services to taxonomists for standard genome sequencing and annotation.</title>
        <authorList>
            <consortium name="The Broad Institute Genomics Platform"/>
            <consortium name="The Broad Institute Genome Sequencing Center for Infectious Disease"/>
            <person name="Wu L."/>
            <person name="Ma J."/>
        </authorList>
    </citation>
    <scope>NUCLEOTIDE SEQUENCE [LARGE SCALE GENOMIC DNA]</scope>
    <source>
        <strain evidence="2">2902at01</strain>
    </source>
</reference>
<protein>
    <recommendedName>
        <fullName evidence="3">NTP pyrophosphohydrolase</fullName>
    </recommendedName>
</protein>
<organism evidence="1 2">
    <name type="scientific">Micromonospora zhanjiangensis</name>
    <dbReference type="NCBI Taxonomy" id="1522057"/>
    <lineage>
        <taxon>Bacteria</taxon>
        <taxon>Bacillati</taxon>
        <taxon>Actinomycetota</taxon>
        <taxon>Actinomycetes</taxon>
        <taxon>Micromonosporales</taxon>
        <taxon>Micromonosporaceae</taxon>
        <taxon>Micromonospora</taxon>
    </lineage>
</organism>
<keyword evidence="2" id="KW-1185">Reference proteome</keyword>
<dbReference type="Proteomes" id="UP001595868">
    <property type="component" value="Unassembled WGS sequence"/>
</dbReference>
<dbReference type="RefSeq" id="WP_377550353.1">
    <property type="nucleotide sequence ID" value="NZ_JBHSBN010000022.1"/>
</dbReference>
<sequence>MEREPLLVVDAANVVGSRPDGWWRDRAGANARLRDSLAPLARSGWAELSAPVEVVLVVEGAARRTAPVDGVRVVRADSSGDDAIVELVGAEPAGRRRVVVVTADRELRRRVTELGAEVRGPTWLRSAPSRPD</sequence>
<comment type="caution">
    <text evidence="1">The sequence shown here is derived from an EMBL/GenBank/DDBJ whole genome shotgun (WGS) entry which is preliminary data.</text>
</comment>
<evidence type="ECO:0000313" key="1">
    <source>
        <dbReference type="EMBL" id="MFC4109215.1"/>
    </source>
</evidence>